<sequence>MSERLVTIMAISGSLRQASANTRLLRAAAEESPAFMHVVVFDGLGELPHFNPDLDGELSPQTVKQFRSELQAADGLLVCTPEYAGGVPGVLKNALDWLVSSGELMNKPTAVISASPLATAGKQAHESLMVTLRMMSASLGDGCTLMIPHINKKLGDDGSVIDPGVKRKWLSC</sequence>
<feature type="domain" description="NADPH-dependent FMN reductase-like" evidence="2">
    <location>
        <begin position="7"/>
        <end position="149"/>
    </location>
</feature>
<name>A0ABY3SJ30_9BACL</name>
<dbReference type="PANTHER" id="PTHR30543:SF21">
    <property type="entry name" value="NAD(P)H-DEPENDENT FMN REDUCTASE LOT6"/>
    <property type="match status" value="1"/>
</dbReference>
<dbReference type="RefSeq" id="WP_235119900.1">
    <property type="nucleotide sequence ID" value="NZ_CP090978.1"/>
</dbReference>
<evidence type="ECO:0000259" key="2">
    <source>
        <dbReference type="Pfam" id="PF03358"/>
    </source>
</evidence>
<dbReference type="EMBL" id="CP090978">
    <property type="protein sequence ID" value="UJF33530.1"/>
    <property type="molecule type" value="Genomic_DNA"/>
</dbReference>
<reference evidence="3 4" key="1">
    <citation type="journal article" date="2024" name="Int. J. Syst. Evol. Microbiol.">
        <title>Paenibacillus hexagrammi sp. nov., a novel bacterium isolated from the gut content of Hexagrammos agrammus.</title>
        <authorList>
            <person name="Jung H.K."/>
            <person name="Kim D.G."/>
            <person name="Zin H."/>
            <person name="Park J."/>
            <person name="Jung H."/>
            <person name="Kim Y.O."/>
            <person name="Kong H.J."/>
            <person name="Kim J.W."/>
            <person name="Kim Y.S."/>
        </authorList>
    </citation>
    <scope>NUCLEOTIDE SEQUENCE [LARGE SCALE GENOMIC DNA]</scope>
    <source>
        <strain evidence="3 4">YPD9-1</strain>
    </source>
</reference>
<dbReference type="Proteomes" id="UP001649230">
    <property type="component" value="Chromosome"/>
</dbReference>
<dbReference type="SUPFAM" id="SSF52218">
    <property type="entry name" value="Flavoproteins"/>
    <property type="match status" value="1"/>
</dbReference>
<organism evidence="3 4">
    <name type="scientific">Paenibacillus hexagrammi</name>
    <dbReference type="NCBI Taxonomy" id="2908839"/>
    <lineage>
        <taxon>Bacteria</taxon>
        <taxon>Bacillati</taxon>
        <taxon>Bacillota</taxon>
        <taxon>Bacilli</taxon>
        <taxon>Bacillales</taxon>
        <taxon>Paenibacillaceae</taxon>
        <taxon>Paenibacillus</taxon>
    </lineage>
</organism>
<keyword evidence="4" id="KW-1185">Reference proteome</keyword>
<evidence type="ECO:0000313" key="3">
    <source>
        <dbReference type="EMBL" id="UJF33530.1"/>
    </source>
</evidence>
<dbReference type="Gene3D" id="3.40.50.360">
    <property type="match status" value="1"/>
</dbReference>
<protein>
    <submittedName>
        <fullName evidence="3">NAD(P)H-dependent oxidoreductase</fullName>
    </submittedName>
</protein>
<comment type="similarity">
    <text evidence="1">Belongs to the azoreductase type 2 family.</text>
</comment>
<evidence type="ECO:0000313" key="4">
    <source>
        <dbReference type="Proteomes" id="UP001649230"/>
    </source>
</evidence>
<accession>A0ABY3SJ30</accession>
<dbReference type="InterPro" id="IPR029039">
    <property type="entry name" value="Flavoprotein-like_sf"/>
</dbReference>
<dbReference type="Pfam" id="PF03358">
    <property type="entry name" value="FMN_red"/>
    <property type="match status" value="1"/>
</dbReference>
<dbReference type="InterPro" id="IPR005025">
    <property type="entry name" value="FMN_Rdtase-like_dom"/>
</dbReference>
<proteinExistence type="inferred from homology"/>
<gene>
    <name evidence="3" type="ORF">L0M14_29210</name>
</gene>
<dbReference type="PANTHER" id="PTHR30543">
    <property type="entry name" value="CHROMATE REDUCTASE"/>
    <property type="match status" value="1"/>
</dbReference>
<dbReference type="InterPro" id="IPR050712">
    <property type="entry name" value="NAD(P)H-dep_reductase"/>
</dbReference>
<evidence type="ECO:0000256" key="1">
    <source>
        <dbReference type="ARBA" id="ARBA00009428"/>
    </source>
</evidence>